<dbReference type="InterPro" id="IPR001466">
    <property type="entry name" value="Beta-lactam-related"/>
</dbReference>
<evidence type="ECO:0000256" key="1">
    <source>
        <dbReference type="SAM" id="MobiDB-lite"/>
    </source>
</evidence>
<feature type="region of interest" description="Disordered" evidence="1">
    <location>
        <begin position="1"/>
        <end position="28"/>
    </location>
</feature>
<dbReference type="Proteomes" id="UP000184330">
    <property type="component" value="Unassembled WGS sequence"/>
</dbReference>
<evidence type="ECO:0000259" key="2">
    <source>
        <dbReference type="Pfam" id="PF00144"/>
    </source>
</evidence>
<accession>A0A1L7XXW6</accession>
<dbReference type="AlphaFoldDB" id="A0A1L7XXW6"/>
<evidence type="ECO:0000313" key="3">
    <source>
        <dbReference type="EMBL" id="CZR69844.1"/>
    </source>
</evidence>
<dbReference type="InterPro" id="IPR012338">
    <property type="entry name" value="Beta-lactam/transpept-like"/>
</dbReference>
<gene>
    <name evidence="3" type="ORF">PAC_19744</name>
</gene>
<reference evidence="3 4" key="1">
    <citation type="submission" date="2016-03" db="EMBL/GenBank/DDBJ databases">
        <authorList>
            <person name="Ploux O."/>
        </authorList>
    </citation>
    <scope>NUCLEOTIDE SEQUENCE [LARGE SCALE GENOMIC DNA]</scope>
    <source>
        <strain evidence="3 4">UAMH 11012</strain>
    </source>
</reference>
<dbReference type="Pfam" id="PF00144">
    <property type="entry name" value="Beta-lactamase"/>
    <property type="match status" value="1"/>
</dbReference>
<organism evidence="3 4">
    <name type="scientific">Phialocephala subalpina</name>
    <dbReference type="NCBI Taxonomy" id="576137"/>
    <lineage>
        <taxon>Eukaryota</taxon>
        <taxon>Fungi</taxon>
        <taxon>Dikarya</taxon>
        <taxon>Ascomycota</taxon>
        <taxon>Pezizomycotina</taxon>
        <taxon>Leotiomycetes</taxon>
        <taxon>Helotiales</taxon>
        <taxon>Mollisiaceae</taxon>
        <taxon>Phialocephala</taxon>
        <taxon>Phialocephala fortinii species complex</taxon>
    </lineage>
</organism>
<sequence length="511" mass="56238">MAGIDEETPKLAARKDVSHRGGDKTGDFLSSKQTMIENLIQAQSTEERSIHDILVDFGTPFLSLAVLDEGKITAKVIGCPDAHEMTDSVATNVLDNDTIFQAASISKPITAMAVMKLCQEGALDLDTPISKYISQEQLAWISNPITLPLVSQITLRHLFSHTSGLSCHGFTGYATVPIPTIEQILRGELPANNEKITMSVLPGQKFCYSGGGITVIQLILETHIKKPFPEIMDEMVLKPLQMTRSTFKFLPATEKNYAPAHLNGRQVATPDHYSLPESAAAGLWTTPTDLLKAIRAMQRSLESDDFLERRWAQEMLTEVGDFGFGIGWRVKKEDIQFGHAGDNDPGYACFVAGYAELPTGKDEVPRESSHLVPKNCGICVMTSSRLGAVVYQKIVAAIAYLKHWPAIPELQGVPFMDRKKTIDGKAKEWCGSWGSGDWTLVEKNDALLIQCGTFSEMSLVPAALPSHSYDEGSSIDLVVDGLEMMLRLGWKDKSPIIEVWQDEGISTLERR</sequence>
<dbReference type="OrthoDB" id="5946976at2759"/>
<proteinExistence type="predicted"/>
<keyword evidence="4" id="KW-1185">Reference proteome</keyword>
<dbReference type="InterPro" id="IPR050789">
    <property type="entry name" value="Diverse_Enzym_Activities"/>
</dbReference>
<feature type="compositionally biased region" description="Basic and acidic residues" evidence="1">
    <location>
        <begin position="7"/>
        <end position="26"/>
    </location>
</feature>
<dbReference type="STRING" id="576137.A0A1L7XXW6"/>
<feature type="domain" description="Beta-lactamase-related" evidence="2">
    <location>
        <begin position="60"/>
        <end position="356"/>
    </location>
</feature>
<dbReference type="PANTHER" id="PTHR43283">
    <property type="entry name" value="BETA-LACTAMASE-RELATED"/>
    <property type="match status" value="1"/>
</dbReference>
<dbReference type="SUPFAM" id="SSF56601">
    <property type="entry name" value="beta-lactamase/transpeptidase-like"/>
    <property type="match status" value="1"/>
</dbReference>
<name>A0A1L7XXW6_9HELO</name>
<protein>
    <recommendedName>
        <fullName evidence="2">Beta-lactamase-related domain-containing protein</fullName>
    </recommendedName>
</protein>
<dbReference type="EMBL" id="FJOG01000082">
    <property type="protein sequence ID" value="CZR69844.1"/>
    <property type="molecule type" value="Genomic_DNA"/>
</dbReference>
<dbReference type="Gene3D" id="3.40.710.10">
    <property type="entry name" value="DD-peptidase/beta-lactamase superfamily"/>
    <property type="match status" value="1"/>
</dbReference>
<evidence type="ECO:0000313" key="4">
    <source>
        <dbReference type="Proteomes" id="UP000184330"/>
    </source>
</evidence>